<protein>
    <submittedName>
        <fullName evidence="3">Uncharacterized protein</fullName>
    </submittedName>
</protein>
<proteinExistence type="predicted"/>
<feature type="region of interest" description="Disordered" evidence="1">
    <location>
        <begin position="56"/>
        <end position="81"/>
    </location>
</feature>
<organism evidence="3 4">
    <name type="scientific">Persicobacter diffluens</name>
    <dbReference type="NCBI Taxonomy" id="981"/>
    <lineage>
        <taxon>Bacteria</taxon>
        <taxon>Pseudomonadati</taxon>
        <taxon>Bacteroidota</taxon>
        <taxon>Cytophagia</taxon>
        <taxon>Cytophagales</taxon>
        <taxon>Persicobacteraceae</taxon>
        <taxon>Persicobacter</taxon>
    </lineage>
</organism>
<evidence type="ECO:0000313" key="4">
    <source>
        <dbReference type="Proteomes" id="UP001310022"/>
    </source>
</evidence>
<name>A0AAN4VZN8_9BACT</name>
<reference evidence="3 4" key="1">
    <citation type="submission" date="2021-12" db="EMBL/GenBank/DDBJ databases">
        <title>Genome sequencing of bacteria with rrn-lacking chromosome and rrn-plasmid.</title>
        <authorList>
            <person name="Anda M."/>
            <person name="Iwasaki W."/>
        </authorList>
    </citation>
    <scope>NUCLEOTIDE SEQUENCE [LARGE SCALE GENOMIC DNA]</scope>
    <source>
        <strain evidence="3 4">NBRC 15940</strain>
    </source>
</reference>
<evidence type="ECO:0000256" key="2">
    <source>
        <dbReference type="SAM" id="Phobius"/>
    </source>
</evidence>
<sequence length="122" mass="14647">MPLFEFFNFLRAYALPLIGLLTAGLIFLIIKLQQERQQARQQQKLQQQALNDLRAELQNQHQEASDQKQKEANSRWQKKFNQSKQELEERLAEINRLQSKQTKLQKHIEYLEQQLKQERGED</sequence>
<feature type="transmembrane region" description="Helical" evidence="2">
    <location>
        <begin position="12"/>
        <end position="30"/>
    </location>
</feature>
<comment type="caution">
    <text evidence="3">The sequence shown here is derived from an EMBL/GenBank/DDBJ whole genome shotgun (WGS) entry which is preliminary data.</text>
</comment>
<evidence type="ECO:0000256" key="1">
    <source>
        <dbReference type="SAM" id="MobiDB-lite"/>
    </source>
</evidence>
<keyword evidence="4" id="KW-1185">Reference proteome</keyword>
<dbReference type="Proteomes" id="UP001310022">
    <property type="component" value="Unassembled WGS sequence"/>
</dbReference>
<dbReference type="EMBL" id="BQKE01000001">
    <property type="protein sequence ID" value="GJM62422.1"/>
    <property type="molecule type" value="Genomic_DNA"/>
</dbReference>
<accession>A0AAN4VZN8</accession>
<keyword evidence="2" id="KW-0812">Transmembrane</keyword>
<keyword evidence="2" id="KW-0472">Membrane</keyword>
<gene>
    <name evidence="3" type="ORF">PEDI_29740</name>
</gene>
<dbReference type="RefSeq" id="WP_338237688.1">
    <property type="nucleotide sequence ID" value="NZ_BQKE01000001.1"/>
</dbReference>
<dbReference type="AlphaFoldDB" id="A0AAN4VZN8"/>
<keyword evidence="2" id="KW-1133">Transmembrane helix</keyword>
<feature type="compositionally biased region" description="Basic and acidic residues" evidence="1">
    <location>
        <begin position="63"/>
        <end position="73"/>
    </location>
</feature>
<evidence type="ECO:0000313" key="3">
    <source>
        <dbReference type="EMBL" id="GJM62422.1"/>
    </source>
</evidence>